<feature type="transmembrane region" description="Helical" evidence="2">
    <location>
        <begin position="366"/>
        <end position="394"/>
    </location>
</feature>
<protein>
    <submittedName>
        <fullName evidence="3">Xylose-proton symporter</fullName>
    </submittedName>
</protein>
<feature type="transmembrane region" description="Helical" evidence="2">
    <location>
        <begin position="21"/>
        <end position="43"/>
    </location>
</feature>
<keyword evidence="4" id="KW-1185">Reference proteome</keyword>
<keyword evidence="1" id="KW-0813">Transport</keyword>
<proteinExistence type="predicted"/>
<dbReference type="SUPFAM" id="SSF103473">
    <property type="entry name" value="MFS general substrate transporter"/>
    <property type="match status" value="1"/>
</dbReference>
<feature type="transmembrane region" description="Helical" evidence="2">
    <location>
        <begin position="414"/>
        <end position="432"/>
    </location>
</feature>
<feature type="transmembrane region" description="Helical" evidence="2">
    <location>
        <begin position="89"/>
        <end position="109"/>
    </location>
</feature>
<feature type="transmembrane region" description="Helical" evidence="2">
    <location>
        <begin position="159"/>
        <end position="181"/>
    </location>
</feature>
<organism evidence="3 4">
    <name type="scientific">Levilactobacillus parabrevis ATCC 53295</name>
    <dbReference type="NCBI Taxonomy" id="1267003"/>
    <lineage>
        <taxon>Bacteria</taxon>
        <taxon>Bacillati</taxon>
        <taxon>Bacillota</taxon>
        <taxon>Bacilli</taxon>
        <taxon>Lactobacillales</taxon>
        <taxon>Lactobacillaceae</taxon>
        <taxon>Levilactobacillus</taxon>
    </lineage>
</organism>
<feature type="transmembrane region" description="Helical" evidence="2">
    <location>
        <begin position="301"/>
        <end position="321"/>
    </location>
</feature>
<dbReference type="InterPro" id="IPR039672">
    <property type="entry name" value="MFS_2"/>
</dbReference>
<dbReference type="InterPro" id="IPR001927">
    <property type="entry name" value="Na/Gal_symport"/>
</dbReference>
<keyword evidence="2" id="KW-0472">Membrane</keyword>
<dbReference type="AlphaFoldDB" id="A0A0R1GPM9"/>
<dbReference type="PANTHER" id="PTHR11328">
    <property type="entry name" value="MAJOR FACILITATOR SUPERFAMILY DOMAIN-CONTAINING PROTEIN"/>
    <property type="match status" value="1"/>
</dbReference>
<dbReference type="GO" id="GO:0005886">
    <property type="term" value="C:plasma membrane"/>
    <property type="evidence" value="ECO:0007669"/>
    <property type="project" value="TreeGrafter"/>
</dbReference>
<gene>
    <name evidence="3" type="ORF">FD07_GL001249</name>
</gene>
<keyword evidence="1" id="KW-0762">Sugar transport</keyword>
<evidence type="ECO:0000256" key="2">
    <source>
        <dbReference type="SAM" id="Phobius"/>
    </source>
</evidence>
<feature type="transmembrane region" description="Helical" evidence="2">
    <location>
        <begin position="232"/>
        <end position="250"/>
    </location>
</feature>
<dbReference type="GO" id="GO:0006814">
    <property type="term" value="P:sodium ion transport"/>
    <property type="evidence" value="ECO:0007669"/>
    <property type="project" value="InterPro"/>
</dbReference>
<comment type="caution">
    <text evidence="3">The sequence shown here is derived from an EMBL/GenBank/DDBJ whole genome shotgun (WGS) entry which is preliminary data.</text>
</comment>
<dbReference type="CDD" id="cd17332">
    <property type="entry name" value="MFS_MelB_like"/>
    <property type="match status" value="1"/>
</dbReference>
<reference evidence="3 4" key="1">
    <citation type="journal article" date="2015" name="Genome Announc.">
        <title>Expanding the biotechnology potential of lactobacilli through comparative genomics of 213 strains and associated genera.</title>
        <authorList>
            <person name="Sun Z."/>
            <person name="Harris H.M."/>
            <person name="McCann A."/>
            <person name="Guo C."/>
            <person name="Argimon S."/>
            <person name="Zhang W."/>
            <person name="Yang X."/>
            <person name="Jeffery I.B."/>
            <person name="Cooney J.C."/>
            <person name="Kagawa T.F."/>
            <person name="Liu W."/>
            <person name="Song Y."/>
            <person name="Salvetti E."/>
            <person name="Wrobel A."/>
            <person name="Rasinkangas P."/>
            <person name="Parkhill J."/>
            <person name="Rea M.C."/>
            <person name="O'Sullivan O."/>
            <person name="Ritari J."/>
            <person name="Douillard F.P."/>
            <person name="Paul Ross R."/>
            <person name="Yang R."/>
            <person name="Briner A.E."/>
            <person name="Felis G.E."/>
            <person name="de Vos W.M."/>
            <person name="Barrangou R."/>
            <person name="Klaenhammer T.R."/>
            <person name="Caufield P.W."/>
            <person name="Cui Y."/>
            <person name="Zhang H."/>
            <person name="O'Toole P.W."/>
        </authorList>
    </citation>
    <scope>NUCLEOTIDE SEQUENCE [LARGE SCALE GENOMIC DNA]</scope>
    <source>
        <strain evidence="3 4">ATCC 53295</strain>
    </source>
</reference>
<dbReference type="PATRIC" id="fig|1267003.4.peg.1327"/>
<evidence type="ECO:0000313" key="4">
    <source>
        <dbReference type="Proteomes" id="UP000051176"/>
    </source>
</evidence>
<sequence length="457" mass="51167">MNFNMKKKAKQFLSNYEMFNYASLNFAQVLIYFLISSYLLYFYTDVAKIPVTVAGVILLIARGFDAIDAPIWGALIDITHSKYGRSRPYFLWVAFPFAISSVLMFWNPSLPYKQKIIWCAVTYILSGILYTGINTPLTSILPSLSRVPEERLKANSWRLVGSQLGGFLINAACLPVVAFLGKGNDTVGFRFLIVVVAIIFLIITLHAFTVVKERVPVSVKKVPINKSVKAIKGNWPWVIIVISNLFYWMAYTNRNSTLVYYFTYNFNDKGLVSLFNSLASLQLFMILLIPWLNKRFSKTQIWSAGFIIAIIGQLIVLAAGHNVPTALFGWIFGNMGSGVAVTMPFSMLSQAVDFGEWKTGIHSSGILTALGSSFCIKMGSGLAGFIPSMILAHFGYVANHVQTARSLFGIKLSFIWVSILLFACALIPVLFYGKYERMEDKIAADLKQRHLQTKETD</sequence>
<dbReference type="NCBIfam" id="TIGR00792">
    <property type="entry name" value="gph"/>
    <property type="match status" value="1"/>
</dbReference>
<keyword evidence="2" id="KW-1133">Transmembrane helix</keyword>
<dbReference type="eggNOG" id="COG2211">
    <property type="taxonomic scope" value="Bacteria"/>
</dbReference>
<feature type="transmembrane region" description="Helical" evidence="2">
    <location>
        <begin position="49"/>
        <end position="68"/>
    </location>
</feature>
<evidence type="ECO:0000313" key="3">
    <source>
        <dbReference type="EMBL" id="KRK36022.1"/>
    </source>
</evidence>
<dbReference type="InterPro" id="IPR036259">
    <property type="entry name" value="MFS_trans_sf"/>
</dbReference>
<dbReference type="Proteomes" id="UP000051176">
    <property type="component" value="Unassembled WGS sequence"/>
</dbReference>
<feature type="transmembrane region" description="Helical" evidence="2">
    <location>
        <begin position="270"/>
        <end position="289"/>
    </location>
</feature>
<keyword evidence="2" id="KW-0812">Transmembrane</keyword>
<dbReference type="Gene3D" id="1.20.1250.20">
    <property type="entry name" value="MFS general substrate transporter like domains"/>
    <property type="match status" value="1"/>
</dbReference>
<dbReference type="STRING" id="357278.IV61_GL001328"/>
<accession>A0A0R1GPM9</accession>
<dbReference type="PANTHER" id="PTHR11328:SF24">
    <property type="entry name" value="MAJOR FACILITATOR SUPERFAMILY (MFS) PROFILE DOMAIN-CONTAINING PROTEIN"/>
    <property type="match status" value="1"/>
</dbReference>
<feature type="transmembrane region" description="Helical" evidence="2">
    <location>
        <begin position="187"/>
        <end position="211"/>
    </location>
</feature>
<dbReference type="GO" id="GO:0015293">
    <property type="term" value="F:symporter activity"/>
    <property type="evidence" value="ECO:0007669"/>
    <property type="project" value="InterPro"/>
</dbReference>
<feature type="transmembrane region" description="Helical" evidence="2">
    <location>
        <begin position="327"/>
        <end position="345"/>
    </location>
</feature>
<evidence type="ECO:0000256" key="1">
    <source>
        <dbReference type="ARBA" id="ARBA00022597"/>
    </source>
</evidence>
<name>A0A0R1GPM9_9LACO</name>
<dbReference type="Pfam" id="PF13347">
    <property type="entry name" value="MFS_2"/>
    <property type="match status" value="1"/>
</dbReference>
<dbReference type="GO" id="GO:0008643">
    <property type="term" value="P:carbohydrate transport"/>
    <property type="evidence" value="ECO:0007669"/>
    <property type="project" value="InterPro"/>
</dbReference>
<feature type="transmembrane region" description="Helical" evidence="2">
    <location>
        <begin position="115"/>
        <end position="138"/>
    </location>
</feature>
<dbReference type="EMBL" id="AZCZ01000030">
    <property type="protein sequence ID" value="KRK36022.1"/>
    <property type="molecule type" value="Genomic_DNA"/>
</dbReference>